<keyword evidence="3 5" id="KW-0416">Keratin</keyword>
<evidence type="ECO:0000256" key="2">
    <source>
        <dbReference type="ARBA" id="ARBA00011806"/>
    </source>
</evidence>
<keyword evidence="7" id="KW-1185">Reference proteome</keyword>
<dbReference type="InterPro" id="IPR003461">
    <property type="entry name" value="Keratin"/>
</dbReference>
<sequence length="59" mass="5733">RQCPDSTVVIYPPPVVVTIPGPILSTFPQHSVVGSARAPAVAAGLGGTATATNSGGSFG</sequence>
<dbReference type="AlphaFoldDB" id="A0A7L2KQ69"/>
<dbReference type="Proteomes" id="UP000549157">
    <property type="component" value="Unassembled WGS sequence"/>
</dbReference>
<evidence type="ECO:0000256" key="4">
    <source>
        <dbReference type="ARBA" id="ARBA00022990"/>
    </source>
</evidence>
<accession>A0A7L2KQ69</accession>
<gene>
    <name evidence="6" type="primary">Cker1_0</name>
    <name evidence="6" type="ORF">ZOSHYP_R08204</name>
</gene>
<feature type="non-terminal residue" evidence="6">
    <location>
        <position position="1"/>
    </location>
</feature>
<dbReference type="PANTHER" id="PTHR31203">
    <property type="entry name" value="BETA-KERATIN-RELATED PROTEIN-RELATED"/>
    <property type="match status" value="1"/>
</dbReference>
<comment type="subunit">
    <text evidence="2 5">The avian keratins (F-ker, S-ker, C-ker and B-ker) are a complex mixture of very similar polypeptides.</text>
</comment>
<evidence type="ECO:0000256" key="1">
    <source>
        <dbReference type="ARBA" id="ARBA00008702"/>
    </source>
</evidence>
<comment type="similarity">
    <text evidence="1 5">Belongs to the avian keratin family.</text>
</comment>
<dbReference type="EMBL" id="VWYL01018740">
    <property type="protein sequence ID" value="NXR37376.1"/>
    <property type="molecule type" value="Genomic_DNA"/>
</dbReference>
<feature type="non-terminal residue" evidence="6">
    <location>
        <position position="59"/>
    </location>
</feature>
<organism evidence="6 7">
    <name type="scientific">Zosterops hypoxanthus</name>
    <dbReference type="NCBI Taxonomy" id="2485327"/>
    <lineage>
        <taxon>Eukaryota</taxon>
        <taxon>Metazoa</taxon>
        <taxon>Chordata</taxon>
        <taxon>Craniata</taxon>
        <taxon>Vertebrata</taxon>
        <taxon>Euteleostomi</taxon>
        <taxon>Archelosauria</taxon>
        <taxon>Archosauria</taxon>
        <taxon>Dinosauria</taxon>
        <taxon>Saurischia</taxon>
        <taxon>Theropoda</taxon>
        <taxon>Coelurosauria</taxon>
        <taxon>Aves</taxon>
        <taxon>Neognathae</taxon>
        <taxon>Neoaves</taxon>
        <taxon>Telluraves</taxon>
        <taxon>Australaves</taxon>
        <taxon>Passeriformes</taxon>
        <taxon>Sylvioidea</taxon>
        <taxon>Zosteropidae</taxon>
        <taxon>Zosterops</taxon>
    </lineage>
</organism>
<evidence type="ECO:0000256" key="3">
    <source>
        <dbReference type="ARBA" id="ARBA00022744"/>
    </source>
</evidence>
<dbReference type="GO" id="GO:0005200">
    <property type="term" value="F:structural constituent of cytoskeleton"/>
    <property type="evidence" value="ECO:0007669"/>
    <property type="project" value="InterPro"/>
</dbReference>
<proteinExistence type="inferred from homology"/>
<dbReference type="Pfam" id="PF02422">
    <property type="entry name" value="Keratin"/>
    <property type="match status" value="1"/>
</dbReference>
<name>A0A7L2KQ69_9PASS</name>
<protein>
    <recommendedName>
        <fullName evidence="5">Keratin</fullName>
    </recommendedName>
</protein>
<evidence type="ECO:0000313" key="7">
    <source>
        <dbReference type="Proteomes" id="UP000549157"/>
    </source>
</evidence>
<keyword evidence="4" id="KW-0007">Acetylation</keyword>
<evidence type="ECO:0000256" key="5">
    <source>
        <dbReference type="RuleBase" id="RU364002"/>
    </source>
</evidence>
<reference evidence="6 7" key="1">
    <citation type="submission" date="2019-09" db="EMBL/GenBank/DDBJ databases">
        <title>Bird 10,000 Genomes (B10K) Project - Family phase.</title>
        <authorList>
            <person name="Zhang G."/>
        </authorList>
    </citation>
    <scope>NUCLEOTIDE SEQUENCE [LARGE SCALE GENOMIC DNA]</scope>
    <source>
        <strain evidence="6">B10K-DU-001-36</strain>
        <tissue evidence="6">Muscle</tissue>
    </source>
</reference>
<dbReference type="PANTHER" id="PTHR31203:SF1">
    <property type="entry name" value="BETA-KERATIN-RELATED PROTEIN-RELATED"/>
    <property type="match status" value="1"/>
</dbReference>
<comment type="caution">
    <text evidence="6">The sequence shown here is derived from an EMBL/GenBank/DDBJ whole genome shotgun (WGS) entry which is preliminary data.</text>
</comment>
<evidence type="ECO:0000313" key="6">
    <source>
        <dbReference type="EMBL" id="NXR37376.1"/>
    </source>
</evidence>
<dbReference type="GO" id="GO:0005882">
    <property type="term" value="C:intermediate filament"/>
    <property type="evidence" value="ECO:0007669"/>
    <property type="project" value="UniProtKB-KW"/>
</dbReference>